<feature type="chain" id="PRO_5041371869" description="CSI2 protein" evidence="3">
    <location>
        <begin position="31"/>
        <end position="380"/>
    </location>
</feature>
<proteinExistence type="predicted"/>
<dbReference type="PANTHER" id="PTHR36089:SF1">
    <property type="entry name" value="CHITIN SYNTHASE 3 COMPLEX PROTEIN CSI2-RELATED"/>
    <property type="match status" value="1"/>
</dbReference>
<sequence>MPAFAPSSKRSLLYTSLLSTALIAVKPVLAQDSTDKTTASGDDKQTSAQQTSNQPSSQAATTSESKPSTTDKASTTSEEKKTTTTEEEKSSTTSSSSKTSTTSTTTSKTTSTSDSDSGNIRITASLTGKYGVPTYAPAAVPPTVNAPFMQHSRAPEGTVFIAVGAILGAFFLAILLWRVIVGLLLHRSVERAAKAQHDTNAKAGFPAPPAPFYKYTDQNSTMSLSQPGRNPRRTTRGTVPSMTNASASNLFFSPTAANSTTPGNRASTYLPSGFYAAGAGSNNQTQRHSTSMTNLRPDSRGHGGSRNTFQGTPPDSPQVVGTARRDLSATSLNLNRPHSQRAPSAYLDDLLADDPNAFPPSQMPSTTSRHSAHLGGGQYR</sequence>
<keyword evidence="2" id="KW-0812">Transmembrane</keyword>
<feature type="signal peptide" evidence="3">
    <location>
        <begin position="1"/>
        <end position="30"/>
    </location>
</feature>
<organism evidence="4 5">
    <name type="scientific">Clonostachys chloroleuca</name>
    <dbReference type="NCBI Taxonomy" id="1926264"/>
    <lineage>
        <taxon>Eukaryota</taxon>
        <taxon>Fungi</taxon>
        <taxon>Dikarya</taxon>
        <taxon>Ascomycota</taxon>
        <taxon>Pezizomycotina</taxon>
        <taxon>Sordariomycetes</taxon>
        <taxon>Hypocreomycetidae</taxon>
        <taxon>Hypocreales</taxon>
        <taxon>Bionectriaceae</taxon>
        <taxon>Clonostachys</taxon>
    </lineage>
</organism>
<comment type="caution">
    <text evidence="4">The sequence shown here is derived from an EMBL/GenBank/DDBJ whole genome shotgun (WGS) entry which is preliminary data.</text>
</comment>
<protein>
    <recommendedName>
        <fullName evidence="6">CSI2 protein</fullName>
    </recommendedName>
</protein>
<evidence type="ECO:0000256" key="3">
    <source>
        <dbReference type="SAM" id="SignalP"/>
    </source>
</evidence>
<dbReference type="GO" id="GO:0000324">
    <property type="term" value="C:fungal-type vacuole"/>
    <property type="evidence" value="ECO:0007669"/>
    <property type="project" value="TreeGrafter"/>
</dbReference>
<accession>A0AA35QE41</accession>
<keyword evidence="5" id="KW-1185">Reference proteome</keyword>
<dbReference type="InterPro" id="IPR051009">
    <property type="entry name" value="PRM"/>
</dbReference>
<feature type="compositionally biased region" description="Polar residues" evidence="1">
    <location>
        <begin position="36"/>
        <end position="67"/>
    </location>
</feature>
<evidence type="ECO:0000256" key="1">
    <source>
        <dbReference type="SAM" id="MobiDB-lite"/>
    </source>
</evidence>
<evidence type="ECO:0000313" key="5">
    <source>
        <dbReference type="Proteomes" id="UP001160390"/>
    </source>
</evidence>
<dbReference type="EMBL" id="CABFNP030001338">
    <property type="protein sequence ID" value="CAI6100307.1"/>
    <property type="molecule type" value="Genomic_DNA"/>
</dbReference>
<reference evidence="4" key="1">
    <citation type="submission" date="2023-01" db="EMBL/GenBank/DDBJ databases">
        <authorList>
            <person name="Piombo E."/>
        </authorList>
    </citation>
    <scope>NUCLEOTIDE SEQUENCE</scope>
</reference>
<dbReference type="AlphaFoldDB" id="A0AA35QE41"/>
<feature type="compositionally biased region" description="Basic and acidic residues" evidence="1">
    <location>
        <begin position="77"/>
        <end position="90"/>
    </location>
</feature>
<feature type="compositionally biased region" description="Low complexity" evidence="1">
    <location>
        <begin position="91"/>
        <end position="117"/>
    </location>
</feature>
<keyword evidence="2" id="KW-1133">Transmembrane helix</keyword>
<feature type="region of interest" description="Disordered" evidence="1">
    <location>
        <begin position="278"/>
        <end position="324"/>
    </location>
</feature>
<feature type="region of interest" description="Disordered" evidence="1">
    <location>
        <begin position="26"/>
        <end position="120"/>
    </location>
</feature>
<feature type="transmembrane region" description="Helical" evidence="2">
    <location>
        <begin position="159"/>
        <end position="185"/>
    </location>
</feature>
<feature type="compositionally biased region" description="Polar residues" evidence="1">
    <location>
        <begin position="280"/>
        <end position="296"/>
    </location>
</feature>
<evidence type="ECO:0000313" key="4">
    <source>
        <dbReference type="EMBL" id="CAI6100307.1"/>
    </source>
</evidence>
<evidence type="ECO:0008006" key="6">
    <source>
        <dbReference type="Google" id="ProtNLM"/>
    </source>
</evidence>
<evidence type="ECO:0000256" key="2">
    <source>
        <dbReference type="SAM" id="Phobius"/>
    </source>
</evidence>
<name>A0AA35QE41_9HYPO</name>
<feature type="region of interest" description="Disordered" evidence="1">
    <location>
        <begin position="350"/>
        <end position="380"/>
    </location>
</feature>
<dbReference type="PANTHER" id="PTHR36089">
    <property type="entry name" value="CHITIN SYNTHASE 3 COMPLEX PROTEIN CSI2-RELATED"/>
    <property type="match status" value="1"/>
</dbReference>
<keyword evidence="3" id="KW-0732">Signal</keyword>
<dbReference type="Proteomes" id="UP001160390">
    <property type="component" value="Unassembled WGS sequence"/>
</dbReference>
<feature type="region of interest" description="Disordered" evidence="1">
    <location>
        <begin position="219"/>
        <end position="246"/>
    </location>
</feature>
<gene>
    <name evidence="4" type="ORF">CCHLO57077_00004451</name>
</gene>
<keyword evidence="2" id="KW-0472">Membrane</keyword>